<dbReference type="InterPro" id="IPR032710">
    <property type="entry name" value="NTF2-like_dom_sf"/>
</dbReference>
<sequence length="121" mass="13204">MDTTSNRGADLSWDQLPTAVTTYLPAHQAHDSKTAIGAFAADAVVTDEGRTYHGRDQIEDWLDKSSGEYTFTTDFAGASRDGGAGWDVLQHLEGDFPGGSVDLHYRFTVDGDRITRLVIEP</sequence>
<dbReference type="Proteomes" id="UP001523216">
    <property type="component" value="Unassembled WGS sequence"/>
</dbReference>
<keyword evidence="2" id="KW-1185">Reference proteome</keyword>
<dbReference type="SUPFAM" id="SSF54427">
    <property type="entry name" value="NTF2-like"/>
    <property type="match status" value="1"/>
</dbReference>
<gene>
    <name evidence="1" type="ORF">LXN57_10335</name>
</gene>
<dbReference type="Gene3D" id="3.10.450.50">
    <property type="match status" value="1"/>
</dbReference>
<accession>A0ABT0XW00</accession>
<reference evidence="1 2" key="1">
    <citation type="submission" date="2022-06" db="EMBL/GenBank/DDBJ databases">
        <title>Actinoplanes abujensis sp. nov., isolated from Nigerian arid soil.</title>
        <authorList>
            <person name="Ding P."/>
        </authorList>
    </citation>
    <scope>NUCLEOTIDE SEQUENCE [LARGE SCALE GENOMIC DNA]</scope>
    <source>
        <strain evidence="2">TRM88002</strain>
    </source>
</reference>
<comment type="caution">
    <text evidence="1">The sequence shown here is derived from an EMBL/GenBank/DDBJ whole genome shotgun (WGS) entry which is preliminary data.</text>
</comment>
<name>A0ABT0XW00_9ACTN</name>
<proteinExistence type="predicted"/>
<dbReference type="RefSeq" id="WP_251797815.1">
    <property type="nucleotide sequence ID" value="NZ_JAMQOL010000012.1"/>
</dbReference>
<evidence type="ECO:0000313" key="1">
    <source>
        <dbReference type="EMBL" id="MCM4077965.1"/>
    </source>
</evidence>
<organism evidence="1 2">
    <name type="scientific">Paractinoplanes hotanensis</name>
    <dbReference type="NCBI Taxonomy" id="2906497"/>
    <lineage>
        <taxon>Bacteria</taxon>
        <taxon>Bacillati</taxon>
        <taxon>Actinomycetota</taxon>
        <taxon>Actinomycetes</taxon>
        <taxon>Micromonosporales</taxon>
        <taxon>Micromonosporaceae</taxon>
        <taxon>Paractinoplanes</taxon>
    </lineage>
</organism>
<protein>
    <submittedName>
        <fullName evidence="1">Nuclear transport factor 2 family protein</fullName>
    </submittedName>
</protein>
<evidence type="ECO:0000313" key="2">
    <source>
        <dbReference type="Proteomes" id="UP001523216"/>
    </source>
</evidence>
<dbReference type="EMBL" id="JAMQOL010000012">
    <property type="protein sequence ID" value="MCM4077965.1"/>
    <property type="molecule type" value="Genomic_DNA"/>
</dbReference>